<feature type="compositionally biased region" description="Polar residues" evidence="1">
    <location>
        <begin position="117"/>
        <end position="127"/>
    </location>
</feature>
<dbReference type="Proteomes" id="UP001295794">
    <property type="component" value="Unassembled WGS sequence"/>
</dbReference>
<reference evidence="2" key="1">
    <citation type="submission" date="2023-11" db="EMBL/GenBank/DDBJ databases">
        <authorList>
            <person name="De Vega J J."/>
            <person name="De Vega J J."/>
        </authorList>
    </citation>
    <scope>NUCLEOTIDE SEQUENCE</scope>
</reference>
<proteinExistence type="predicted"/>
<dbReference type="EMBL" id="CAVNYO010000447">
    <property type="protein sequence ID" value="CAK5282133.1"/>
    <property type="molecule type" value="Genomic_DNA"/>
</dbReference>
<feature type="region of interest" description="Disordered" evidence="1">
    <location>
        <begin position="117"/>
        <end position="136"/>
    </location>
</feature>
<comment type="caution">
    <text evidence="2">The sequence shown here is derived from an EMBL/GenBank/DDBJ whole genome shotgun (WGS) entry which is preliminary data.</text>
</comment>
<protein>
    <submittedName>
        <fullName evidence="2">Uncharacterized protein</fullName>
    </submittedName>
</protein>
<feature type="compositionally biased region" description="Basic residues" evidence="1">
    <location>
        <begin position="64"/>
        <end position="73"/>
    </location>
</feature>
<evidence type="ECO:0000313" key="2">
    <source>
        <dbReference type="EMBL" id="CAK5282133.1"/>
    </source>
</evidence>
<feature type="region of interest" description="Disordered" evidence="1">
    <location>
        <begin position="33"/>
        <end position="86"/>
    </location>
</feature>
<evidence type="ECO:0000256" key="1">
    <source>
        <dbReference type="SAM" id="MobiDB-lite"/>
    </source>
</evidence>
<organism evidence="2 3">
    <name type="scientific">Mycena citricolor</name>
    <dbReference type="NCBI Taxonomy" id="2018698"/>
    <lineage>
        <taxon>Eukaryota</taxon>
        <taxon>Fungi</taxon>
        <taxon>Dikarya</taxon>
        <taxon>Basidiomycota</taxon>
        <taxon>Agaricomycotina</taxon>
        <taxon>Agaricomycetes</taxon>
        <taxon>Agaricomycetidae</taxon>
        <taxon>Agaricales</taxon>
        <taxon>Marasmiineae</taxon>
        <taxon>Mycenaceae</taxon>
        <taxon>Mycena</taxon>
    </lineage>
</organism>
<keyword evidence="3" id="KW-1185">Reference proteome</keyword>
<name>A0AAD2HTZ5_9AGAR</name>
<accession>A0AAD2HTZ5</accession>
<gene>
    <name evidence="2" type="ORF">MYCIT1_LOCUS33633</name>
</gene>
<evidence type="ECO:0000313" key="3">
    <source>
        <dbReference type="Proteomes" id="UP001295794"/>
    </source>
</evidence>
<dbReference type="AlphaFoldDB" id="A0AAD2HTZ5"/>
<sequence>MSHPSRARAAAAPTALKSRQPLLQATLGVFRKSTPAPKPWVRPRAPIILSTTHRRRDRASVRPILKRQTSRRRRDSDVSETSTLRGDADELELELEPMYQKQGVRGVDYYEVLVRTSGQPSPSSYLSDSAELRFSP</sequence>